<feature type="domain" description="RFTS" evidence="4">
    <location>
        <begin position="445"/>
        <end position="597"/>
    </location>
</feature>
<evidence type="ECO:0000256" key="2">
    <source>
        <dbReference type="ARBA" id="ARBA00023242"/>
    </source>
</evidence>
<dbReference type="AlphaFoldDB" id="A0A803MEX4"/>
<reference evidence="5" key="2">
    <citation type="submission" date="2021-03" db="UniProtKB">
        <authorList>
            <consortium name="EnsemblPlants"/>
        </authorList>
    </citation>
    <scope>IDENTIFICATION</scope>
</reference>
<keyword evidence="6" id="KW-1185">Reference proteome</keyword>
<dbReference type="EnsemblPlants" id="AUR62028017-RA">
    <property type="protein sequence ID" value="AUR62028017-RA:cds"/>
    <property type="gene ID" value="AUR62028017"/>
</dbReference>
<evidence type="ECO:0000256" key="1">
    <source>
        <dbReference type="ARBA" id="ARBA00004123"/>
    </source>
</evidence>
<protein>
    <recommendedName>
        <fullName evidence="4">RFTS domain-containing protein</fullName>
    </recommendedName>
</protein>
<accession>A0A803MEX4</accession>
<evidence type="ECO:0000256" key="3">
    <source>
        <dbReference type="SAM" id="MobiDB-lite"/>
    </source>
</evidence>
<feature type="domain" description="RFTS" evidence="4">
    <location>
        <begin position="147"/>
        <end position="281"/>
    </location>
</feature>
<dbReference type="GO" id="GO:0005634">
    <property type="term" value="C:nucleus"/>
    <property type="evidence" value="ECO:0007669"/>
    <property type="project" value="UniProtKB-SubCell"/>
</dbReference>
<feature type="region of interest" description="Disordered" evidence="3">
    <location>
        <begin position="708"/>
        <end position="737"/>
    </location>
</feature>
<dbReference type="Pfam" id="PF12047">
    <property type="entry name" value="DNMT1-RFD"/>
    <property type="match status" value="2"/>
</dbReference>
<dbReference type="OMA" id="RIESWRI"/>
<evidence type="ECO:0000259" key="4">
    <source>
        <dbReference type="Pfam" id="PF12047"/>
    </source>
</evidence>
<name>A0A803MEX4_CHEQI</name>
<reference evidence="5" key="1">
    <citation type="journal article" date="2017" name="Nature">
        <title>The genome of Chenopodium quinoa.</title>
        <authorList>
            <person name="Jarvis D.E."/>
            <person name="Ho Y.S."/>
            <person name="Lightfoot D.J."/>
            <person name="Schmoeckel S.M."/>
            <person name="Li B."/>
            <person name="Borm T.J.A."/>
            <person name="Ohyanagi H."/>
            <person name="Mineta K."/>
            <person name="Michell C.T."/>
            <person name="Saber N."/>
            <person name="Kharbatia N.M."/>
            <person name="Rupper R.R."/>
            <person name="Sharp A.R."/>
            <person name="Dally N."/>
            <person name="Boughton B.A."/>
            <person name="Woo Y.H."/>
            <person name="Gao G."/>
            <person name="Schijlen E.G.W.M."/>
            <person name="Guo X."/>
            <person name="Momin A.A."/>
            <person name="Negrao S."/>
            <person name="Al-Babili S."/>
            <person name="Gehring C."/>
            <person name="Roessner U."/>
            <person name="Jung C."/>
            <person name="Murphy K."/>
            <person name="Arold S.T."/>
            <person name="Gojobori T."/>
            <person name="van der Linden C.G."/>
            <person name="van Loo E.N."/>
            <person name="Jellen E.N."/>
            <person name="Maughan P.J."/>
            <person name="Tester M."/>
        </authorList>
    </citation>
    <scope>NUCLEOTIDE SEQUENCE [LARGE SCALE GENOMIC DNA]</scope>
    <source>
        <strain evidence="5">cv. PI 614886</strain>
    </source>
</reference>
<keyword evidence="2" id="KW-0539">Nucleus</keyword>
<evidence type="ECO:0000313" key="6">
    <source>
        <dbReference type="Proteomes" id="UP000596660"/>
    </source>
</evidence>
<comment type="subcellular location">
    <subcellularLocation>
        <location evidence="1">Nucleus</location>
    </subcellularLocation>
</comment>
<dbReference type="Gramene" id="AUR62028017-RA">
    <property type="protein sequence ID" value="AUR62028017-RA:cds"/>
    <property type="gene ID" value="AUR62028017"/>
</dbReference>
<feature type="compositionally biased region" description="Low complexity" evidence="3">
    <location>
        <begin position="55"/>
        <end position="65"/>
    </location>
</feature>
<sequence>MGIGSIPHRDNPYNFEPFYVQSKSLGTLSSKENLVSDHPSKSEALNGNLHEADTSNRSTSSETSNDQVVPKRRQKKRSRDETTGVDALPCRRMPRRAAACLDFKEKAVCMPDEDDSVVNVKREPVVDEEIAAINLTVCQDMSHPERNASTRHLSNFTFHDVGGKLQSVDMLQVTDLFITGVIHPSKPNADKRKENGVRCRCFGRIESWRISGFEDGLPVIWVSTQIADYECIKPATSYRKIFGHFFEKVHACVQVYRTLSKYSGGNVDIGLHELLAAVVRSMKGSKNFSTGVSIKEFLISQGDFIYNQLIGLDTMSKDSDQKFSGLPVLIALQEECKKNTSCLPENRALSIKIGDAGQADSSNLLKVVPEEDEDAKLARFLQDEEDWRSMNQRKGRRERSSSKYYIMMNEDEIAADYPLPAYYKPTSDETDEYTIFDDMCMYDADQLPINMLHNWSLYNSDSRLVSLELLPMKPCGEIDFAIFGSGIMTEDIGSGFCYEDDSIQSSTSTELENVDGIPVYLSEIKEWMIEFGASMVFISIRTDLAWYRLGKPSKQYAPWYEMVLRTARLSISIITLLKEQSRVARFSVKEMIKRLSEFEKCHPAFISSNPVAVERYVVVHGQIILQQFAEYPDNNIRRCPFVSELQTKMEERHHTKCLVKKKAVTKKGINLNPRAAMVPIKKKQLLPATTTRLINRIWGEFYSNYSPEDSKNTVVSESKEEPLEEQDEDAEEDLEEQDDDIPVLETVKSHQNVRTVKLQCSVQDIKWVDESTQNMSANEALYEKADVLGDFVVVGG</sequence>
<dbReference type="Proteomes" id="UP000596660">
    <property type="component" value="Unplaced"/>
</dbReference>
<evidence type="ECO:0000313" key="5">
    <source>
        <dbReference type="EnsemblPlants" id="AUR62028017-RA:cds"/>
    </source>
</evidence>
<feature type="region of interest" description="Disordered" evidence="3">
    <location>
        <begin position="31"/>
        <end position="87"/>
    </location>
</feature>
<feature type="compositionally biased region" description="Acidic residues" evidence="3">
    <location>
        <begin position="722"/>
        <end position="737"/>
    </location>
</feature>
<organism evidence="5 6">
    <name type="scientific">Chenopodium quinoa</name>
    <name type="common">Quinoa</name>
    <dbReference type="NCBI Taxonomy" id="63459"/>
    <lineage>
        <taxon>Eukaryota</taxon>
        <taxon>Viridiplantae</taxon>
        <taxon>Streptophyta</taxon>
        <taxon>Embryophyta</taxon>
        <taxon>Tracheophyta</taxon>
        <taxon>Spermatophyta</taxon>
        <taxon>Magnoliopsida</taxon>
        <taxon>eudicotyledons</taxon>
        <taxon>Gunneridae</taxon>
        <taxon>Pentapetalae</taxon>
        <taxon>Caryophyllales</taxon>
        <taxon>Chenopodiaceae</taxon>
        <taxon>Chenopodioideae</taxon>
        <taxon>Atripliceae</taxon>
        <taxon>Chenopodium</taxon>
    </lineage>
</organism>
<proteinExistence type="predicted"/>
<dbReference type="InterPro" id="IPR022702">
    <property type="entry name" value="Cytosine_MeTrfase1_RFD"/>
</dbReference>